<feature type="domain" description="C2H2-type" evidence="13">
    <location>
        <begin position="469"/>
        <end position="496"/>
    </location>
</feature>
<dbReference type="AlphaFoldDB" id="A0A6P4EQF0"/>
<dbReference type="InterPro" id="IPR016177">
    <property type="entry name" value="DNA-bd_dom_sf"/>
</dbReference>
<feature type="binding site" evidence="12">
    <location>
        <position position="55"/>
    </location>
    <ligand>
        <name>Zn(2+)</name>
        <dbReference type="ChEBI" id="CHEBI:29105"/>
    </ligand>
</feature>
<dbReference type="EnsemblMetazoa" id="XM_017120052.1">
    <property type="protein sequence ID" value="XP_016975541.1"/>
    <property type="gene ID" value="LOC108041973"/>
</dbReference>
<dbReference type="GO" id="GO:0003690">
    <property type="term" value="F:double-stranded DNA binding"/>
    <property type="evidence" value="ECO:0007669"/>
    <property type="project" value="UniProtKB-ARBA"/>
</dbReference>
<feature type="domain" description="C2H2-type" evidence="13">
    <location>
        <begin position="525"/>
        <end position="552"/>
    </location>
</feature>
<accession>A0A6P4EQF0</accession>
<feature type="domain" description="ZAD" evidence="14">
    <location>
        <begin position="5"/>
        <end position="79"/>
    </location>
</feature>
<dbReference type="FunFam" id="3.30.160.60:FF:000446">
    <property type="entry name" value="Zinc finger protein"/>
    <property type="match status" value="1"/>
</dbReference>
<dbReference type="PROSITE" id="PS51915">
    <property type="entry name" value="ZAD"/>
    <property type="match status" value="1"/>
</dbReference>
<keyword evidence="6 12" id="KW-0862">Zinc</keyword>
<evidence type="ECO:0000256" key="8">
    <source>
        <dbReference type="ARBA" id="ARBA00023125"/>
    </source>
</evidence>
<dbReference type="SMART" id="SM00355">
    <property type="entry name" value="ZnF_C2H2"/>
    <property type="match status" value="10"/>
</dbReference>
<dbReference type="Pfam" id="PF13912">
    <property type="entry name" value="zf-C2H2_6"/>
    <property type="match status" value="2"/>
</dbReference>
<dbReference type="FunFam" id="3.30.160.60:FF:001370">
    <property type="entry name" value="Zinc finger protein"/>
    <property type="match status" value="1"/>
</dbReference>
<organism evidence="17">
    <name type="scientific">Drosophila rhopaloa</name>
    <name type="common">Fruit fly</name>
    <dbReference type="NCBI Taxonomy" id="1041015"/>
    <lineage>
        <taxon>Eukaryota</taxon>
        <taxon>Metazoa</taxon>
        <taxon>Ecdysozoa</taxon>
        <taxon>Arthropoda</taxon>
        <taxon>Hexapoda</taxon>
        <taxon>Insecta</taxon>
        <taxon>Pterygota</taxon>
        <taxon>Neoptera</taxon>
        <taxon>Endopterygota</taxon>
        <taxon>Diptera</taxon>
        <taxon>Brachycera</taxon>
        <taxon>Muscomorpha</taxon>
        <taxon>Ephydroidea</taxon>
        <taxon>Drosophilidae</taxon>
        <taxon>Drosophila</taxon>
        <taxon>Sophophora</taxon>
    </lineage>
</organism>
<keyword evidence="5 11" id="KW-0863">Zinc-finger</keyword>
<evidence type="ECO:0000256" key="4">
    <source>
        <dbReference type="ARBA" id="ARBA00022737"/>
    </source>
</evidence>
<dbReference type="PANTHER" id="PTHR23234:SF10">
    <property type="entry name" value="RIKEN CDNA 6720489N17 GENE-RELATED"/>
    <property type="match status" value="1"/>
</dbReference>
<dbReference type="SUPFAM" id="SSF57716">
    <property type="entry name" value="Glucocorticoid receptor-like (DNA-binding domain)"/>
    <property type="match status" value="1"/>
</dbReference>
<feature type="domain" description="C2H2-type" evidence="13">
    <location>
        <begin position="553"/>
        <end position="580"/>
    </location>
</feature>
<dbReference type="GO" id="GO:0008270">
    <property type="term" value="F:zinc ion binding"/>
    <property type="evidence" value="ECO:0007669"/>
    <property type="project" value="UniProtKB-UniRule"/>
</dbReference>
<proteinExistence type="inferred from homology"/>
<dbReference type="GO" id="GO:0005634">
    <property type="term" value="C:nucleus"/>
    <property type="evidence" value="ECO:0007669"/>
    <property type="project" value="UniProtKB-SubCell"/>
</dbReference>
<feature type="domain" description="C2H2-type" evidence="13">
    <location>
        <begin position="413"/>
        <end position="440"/>
    </location>
</feature>
<dbReference type="GO" id="GO:0030674">
    <property type="term" value="F:protein-macromolecule adaptor activity"/>
    <property type="evidence" value="ECO:0007669"/>
    <property type="project" value="UniProtKB-ARBA"/>
</dbReference>
<dbReference type="FunFam" id="3.30.160.60:FF:000218">
    <property type="entry name" value="Zinc finger protein 10"/>
    <property type="match status" value="1"/>
</dbReference>
<evidence type="ECO:0000259" key="13">
    <source>
        <dbReference type="PROSITE" id="PS50157"/>
    </source>
</evidence>
<dbReference type="PANTHER" id="PTHR23234">
    <property type="entry name" value="ZNF44 PROTEIN"/>
    <property type="match status" value="1"/>
</dbReference>
<evidence type="ECO:0000313" key="16">
    <source>
        <dbReference type="Proteomes" id="UP001652680"/>
    </source>
</evidence>
<dbReference type="Gene3D" id="3.40.1800.20">
    <property type="match status" value="1"/>
</dbReference>
<dbReference type="SUPFAM" id="SSF54171">
    <property type="entry name" value="DNA-binding domain"/>
    <property type="match status" value="1"/>
</dbReference>
<dbReference type="InterPro" id="IPR012934">
    <property type="entry name" value="Znf_AD"/>
</dbReference>
<feature type="binding site" evidence="12">
    <location>
        <position position="52"/>
    </location>
    <ligand>
        <name>Zn(2+)</name>
        <dbReference type="ChEBI" id="CHEBI:29105"/>
    </ligand>
</feature>
<dbReference type="PROSITE" id="PS50157">
    <property type="entry name" value="ZINC_FINGER_C2H2_2"/>
    <property type="match status" value="8"/>
</dbReference>
<feature type="domain" description="C2H2-type" evidence="13">
    <location>
        <begin position="359"/>
        <end position="386"/>
    </location>
</feature>
<evidence type="ECO:0000256" key="11">
    <source>
        <dbReference type="PROSITE-ProRule" id="PRU00042"/>
    </source>
</evidence>
<protein>
    <submittedName>
        <fullName evidence="17">Zinc finger protein 583</fullName>
    </submittedName>
</protein>
<keyword evidence="10" id="KW-0539">Nucleus</keyword>
<keyword evidence="16" id="KW-1185">Reference proteome</keyword>
<comment type="subcellular location">
    <subcellularLocation>
        <location evidence="1">Nucleus</location>
    </subcellularLocation>
</comment>
<feature type="binding site" evidence="12">
    <location>
        <position position="10"/>
    </location>
    <ligand>
        <name>Zn(2+)</name>
        <dbReference type="ChEBI" id="CHEBI:29105"/>
    </ligand>
</feature>
<dbReference type="Pfam" id="PF00096">
    <property type="entry name" value="zf-C2H2"/>
    <property type="match status" value="4"/>
</dbReference>
<feature type="domain" description="C2H2-type" evidence="13">
    <location>
        <begin position="581"/>
        <end position="608"/>
    </location>
</feature>
<reference evidence="15" key="3">
    <citation type="submission" date="2025-05" db="UniProtKB">
        <authorList>
            <consortium name="EnsemblMetazoa"/>
        </authorList>
    </citation>
    <scope>IDENTIFICATION</scope>
</reference>
<evidence type="ECO:0000256" key="5">
    <source>
        <dbReference type="ARBA" id="ARBA00022771"/>
    </source>
</evidence>
<feature type="binding site" evidence="12">
    <location>
        <position position="7"/>
    </location>
    <ligand>
        <name>Zn(2+)</name>
        <dbReference type="ChEBI" id="CHEBI:29105"/>
    </ligand>
</feature>
<keyword evidence="9" id="KW-0804">Transcription</keyword>
<dbReference type="InterPro" id="IPR036236">
    <property type="entry name" value="Znf_C2H2_sf"/>
</dbReference>
<sequence length="640" mass="71834">MDVDKICLTCLGSTGPFLSIYDGGSGSCLADMIRDFTKTKPRRQDNLPEKVCISCLGEVNRCYTFKIKCENSSRTLRQLLPNALPEEPENKVPISCPVVTADQAVQTISWEPSRCTASVQTDAVTTTDAEQSTCLIKAASSVDLDYDGEGEVFDYELPDEPVERTTNLILHVQGNLKDEKEVVFTQTSVIYEGDDNELEQQIRECNLDIFEEVDNEAEVITVPAPQVTTRKSAAKLLTQQQNEKEEDPVDPKKQDEDVQLALPIKRSSRRRAVVKHDVQATSSAEASSLSKPLRLGTNRKTLNAVGGPITVAVSTASTAASAALTTELKYHCDHCNAGFALEKSLMIHRRQKGCINRNFKCNECEKVFVSPDHLAEHQANHSAHNCPECGMQCDSKEQLSKHMVQGHKRNLRNQCTVCQKVFTMLSTLRDHMRIHTGEKPFVCNICGKSFTQNANLRQHKLRHSETKSFKCELCPHSFVTKAELASHARTHTGDKPFECEVCLARFTTSCSLAKHKRKHTGERPYACDLCPMRFTALNVLKNHRRTHTGERPYVCPFCAKTFTQRGDCQMHQRTHQGDRIYICPVCSEEFKSMPDMRSHLAGHEQHDKRLVHFTFLSNKENGSGALKEDLNEITESAMML</sequence>
<dbReference type="Proteomes" id="UP001652680">
    <property type="component" value="Unassembled WGS sequence"/>
</dbReference>
<evidence type="ECO:0000256" key="2">
    <source>
        <dbReference type="ARBA" id="ARBA00006991"/>
    </source>
</evidence>
<gene>
    <name evidence="17" type="primary">LOC108041973</name>
    <name evidence="15" type="synonym">108041973</name>
</gene>
<evidence type="ECO:0000256" key="12">
    <source>
        <dbReference type="PROSITE-ProRule" id="PRU01263"/>
    </source>
</evidence>
<reference evidence="16" key="1">
    <citation type="journal article" date="2021" name="Elife">
        <title>Highly contiguous assemblies of 101 drosophilid genomes.</title>
        <authorList>
            <person name="Kim B.Y."/>
            <person name="Wang J.R."/>
            <person name="Miller D.E."/>
            <person name="Barmina O."/>
            <person name="Delaney E."/>
            <person name="Thompson A."/>
            <person name="Comeault A.A."/>
            <person name="Peede D."/>
            <person name="D'Agostino E.R."/>
            <person name="Pelaez J."/>
            <person name="Aguilar J.M."/>
            <person name="Haji D."/>
            <person name="Matsunaga T."/>
            <person name="Armstrong E.E."/>
            <person name="Zych M."/>
            <person name="Ogawa Y."/>
            <person name="Stamenkovic-Radak M."/>
            <person name="Jelic M."/>
            <person name="Veselinovic M.S."/>
            <person name="Tanaskovic M."/>
            <person name="Eric P."/>
            <person name="Gao J.J."/>
            <person name="Katoh T.K."/>
            <person name="Toda M.J."/>
            <person name="Watabe H."/>
            <person name="Watada M."/>
            <person name="Davis J.S."/>
            <person name="Moyle L.C."/>
            <person name="Manoli G."/>
            <person name="Bertolini E."/>
            <person name="Kostal V."/>
            <person name="Hawley R.S."/>
            <person name="Takahashi A."/>
            <person name="Jones C.D."/>
            <person name="Price D.K."/>
            <person name="Whiteman N."/>
            <person name="Kopp A."/>
            <person name="Matute D.R."/>
            <person name="Petrov D.A."/>
        </authorList>
    </citation>
    <scope>NUCLEOTIDE SEQUENCE [LARGE SCALE GENOMIC DNA]</scope>
</reference>
<evidence type="ECO:0000256" key="1">
    <source>
        <dbReference type="ARBA" id="ARBA00004123"/>
    </source>
</evidence>
<evidence type="ECO:0000256" key="6">
    <source>
        <dbReference type="ARBA" id="ARBA00022833"/>
    </source>
</evidence>
<dbReference type="GeneID" id="108041973"/>
<evidence type="ECO:0000313" key="17">
    <source>
        <dbReference type="RefSeq" id="XP_016975541.1"/>
    </source>
</evidence>
<dbReference type="Gene3D" id="3.30.160.60">
    <property type="entry name" value="Classic Zinc Finger"/>
    <property type="match status" value="8"/>
</dbReference>
<dbReference type="RefSeq" id="XP_016975541.1">
    <property type="nucleotide sequence ID" value="XM_017120052.1"/>
</dbReference>
<name>A0A6P4EQF0_DRORH</name>
<keyword evidence="8" id="KW-0238">DNA-binding</keyword>
<evidence type="ECO:0000256" key="7">
    <source>
        <dbReference type="ARBA" id="ARBA00023015"/>
    </source>
</evidence>
<dbReference type="InterPro" id="IPR050758">
    <property type="entry name" value="Znf_C2H2-type"/>
</dbReference>
<dbReference type="FunFam" id="3.30.160.60:FF:000072">
    <property type="entry name" value="zinc finger protein 143 isoform X1"/>
    <property type="match status" value="1"/>
</dbReference>
<evidence type="ECO:0000256" key="9">
    <source>
        <dbReference type="ARBA" id="ARBA00023163"/>
    </source>
</evidence>
<dbReference type="FunFam" id="3.30.160.60:FF:000145">
    <property type="entry name" value="Zinc finger protein 574"/>
    <property type="match status" value="1"/>
</dbReference>
<dbReference type="SUPFAM" id="SSF57667">
    <property type="entry name" value="beta-beta-alpha zinc fingers"/>
    <property type="match status" value="5"/>
</dbReference>
<evidence type="ECO:0000256" key="3">
    <source>
        <dbReference type="ARBA" id="ARBA00022723"/>
    </source>
</evidence>
<dbReference type="InterPro" id="IPR013087">
    <property type="entry name" value="Znf_C2H2_type"/>
</dbReference>
<dbReference type="FunFam" id="3.30.160.60:FF:000688">
    <property type="entry name" value="zinc finger protein 197 isoform X1"/>
    <property type="match status" value="1"/>
</dbReference>
<dbReference type="SMART" id="SM00868">
    <property type="entry name" value="zf-AD"/>
    <property type="match status" value="1"/>
</dbReference>
<comment type="similarity">
    <text evidence="2">Belongs to the krueppel C2H2-type zinc-finger protein family.</text>
</comment>
<evidence type="ECO:0000256" key="10">
    <source>
        <dbReference type="ARBA" id="ARBA00023242"/>
    </source>
</evidence>
<keyword evidence="4" id="KW-0677">Repeat</keyword>
<feature type="domain" description="C2H2-type" evidence="13">
    <location>
        <begin position="497"/>
        <end position="524"/>
    </location>
</feature>
<evidence type="ECO:0000313" key="15">
    <source>
        <dbReference type="EnsemblMetazoa" id="XP_016975541.1"/>
    </source>
</evidence>
<keyword evidence="7" id="KW-0805">Transcription regulation</keyword>
<feature type="domain" description="C2H2-type" evidence="13">
    <location>
        <begin position="441"/>
        <end position="468"/>
    </location>
</feature>
<evidence type="ECO:0000259" key="14">
    <source>
        <dbReference type="PROSITE" id="PS51915"/>
    </source>
</evidence>
<dbReference type="PROSITE" id="PS00028">
    <property type="entry name" value="ZINC_FINGER_C2H2_1"/>
    <property type="match status" value="8"/>
</dbReference>
<dbReference type="Pfam" id="PF07776">
    <property type="entry name" value="zf-AD"/>
    <property type="match status" value="1"/>
</dbReference>
<reference evidence="17" key="2">
    <citation type="submission" date="2025-04" db="UniProtKB">
        <authorList>
            <consortium name="RefSeq"/>
        </authorList>
    </citation>
    <scope>IDENTIFICATION</scope>
</reference>
<keyword evidence="3 12" id="KW-0479">Metal-binding</keyword>
<dbReference type="OrthoDB" id="9439903at2759"/>